<sequence>FGIGRILALISLLILISTIQSMCNSILSKIWKLEYIKFVRDYREHNVKTIQNSYPWYMLNKLLFSVGNDAYMKNNVENSNIDGNNPPILYGTYNRFPNSHNISKESNYYNRIFLEMILIKRLMYVINKNSDSN</sequence>
<dbReference type="EMBL" id="JABFTP020000021">
    <property type="protein sequence ID" value="KAL3269050.1"/>
    <property type="molecule type" value="Genomic_DNA"/>
</dbReference>
<protein>
    <recommendedName>
        <fullName evidence="4">Ycf1</fullName>
    </recommendedName>
</protein>
<evidence type="ECO:0008006" key="4">
    <source>
        <dbReference type="Google" id="ProtNLM"/>
    </source>
</evidence>
<organism evidence="2 3">
    <name type="scientific">Cryptolaemus montrouzieri</name>
    <dbReference type="NCBI Taxonomy" id="559131"/>
    <lineage>
        <taxon>Eukaryota</taxon>
        <taxon>Metazoa</taxon>
        <taxon>Ecdysozoa</taxon>
        <taxon>Arthropoda</taxon>
        <taxon>Hexapoda</taxon>
        <taxon>Insecta</taxon>
        <taxon>Pterygota</taxon>
        <taxon>Neoptera</taxon>
        <taxon>Endopterygota</taxon>
        <taxon>Coleoptera</taxon>
        <taxon>Polyphaga</taxon>
        <taxon>Cucujiformia</taxon>
        <taxon>Coccinelloidea</taxon>
        <taxon>Coccinellidae</taxon>
        <taxon>Scymninae</taxon>
        <taxon>Scymnini</taxon>
        <taxon>Cryptolaemus</taxon>
    </lineage>
</organism>
<feature type="signal peptide" evidence="1">
    <location>
        <begin position="1"/>
        <end position="21"/>
    </location>
</feature>
<evidence type="ECO:0000256" key="1">
    <source>
        <dbReference type="SAM" id="SignalP"/>
    </source>
</evidence>
<keyword evidence="1" id="KW-0732">Signal</keyword>
<proteinExistence type="predicted"/>
<dbReference type="AlphaFoldDB" id="A0ABD2MRM9"/>
<gene>
    <name evidence="2" type="ORF">HHI36_008133</name>
</gene>
<evidence type="ECO:0000313" key="2">
    <source>
        <dbReference type="EMBL" id="KAL3269050.1"/>
    </source>
</evidence>
<reference evidence="2 3" key="1">
    <citation type="journal article" date="2021" name="BMC Biol.">
        <title>Horizontally acquired antibacterial genes associated with adaptive radiation of ladybird beetles.</title>
        <authorList>
            <person name="Li H.S."/>
            <person name="Tang X.F."/>
            <person name="Huang Y.H."/>
            <person name="Xu Z.Y."/>
            <person name="Chen M.L."/>
            <person name="Du X.Y."/>
            <person name="Qiu B.Y."/>
            <person name="Chen P.T."/>
            <person name="Zhang W."/>
            <person name="Slipinski A."/>
            <person name="Escalona H.E."/>
            <person name="Waterhouse R.M."/>
            <person name="Zwick A."/>
            <person name="Pang H."/>
        </authorList>
    </citation>
    <scope>NUCLEOTIDE SEQUENCE [LARGE SCALE GENOMIC DNA]</scope>
    <source>
        <strain evidence="2">SYSU2018</strain>
    </source>
</reference>
<feature type="chain" id="PRO_5044744455" description="Ycf1" evidence="1">
    <location>
        <begin position="22"/>
        <end position="133"/>
    </location>
</feature>
<dbReference type="Proteomes" id="UP001516400">
    <property type="component" value="Unassembled WGS sequence"/>
</dbReference>
<feature type="non-terminal residue" evidence="2">
    <location>
        <position position="1"/>
    </location>
</feature>
<accession>A0ABD2MRM9</accession>
<evidence type="ECO:0000313" key="3">
    <source>
        <dbReference type="Proteomes" id="UP001516400"/>
    </source>
</evidence>
<comment type="caution">
    <text evidence="2">The sequence shown here is derived from an EMBL/GenBank/DDBJ whole genome shotgun (WGS) entry which is preliminary data.</text>
</comment>
<keyword evidence="3" id="KW-1185">Reference proteome</keyword>
<name>A0ABD2MRM9_9CUCU</name>